<organism evidence="6 7">
    <name type="scientific">Edaphobacter dinghuensis</name>
    <dbReference type="NCBI Taxonomy" id="1560005"/>
    <lineage>
        <taxon>Bacteria</taxon>
        <taxon>Pseudomonadati</taxon>
        <taxon>Acidobacteriota</taxon>
        <taxon>Terriglobia</taxon>
        <taxon>Terriglobales</taxon>
        <taxon>Acidobacteriaceae</taxon>
        <taxon>Edaphobacter</taxon>
    </lineage>
</organism>
<keyword evidence="1" id="KW-0805">Transcription regulation</keyword>
<evidence type="ECO:0000259" key="5">
    <source>
        <dbReference type="PROSITE" id="PS50977"/>
    </source>
</evidence>
<keyword evidence="7" id="KW-1185">Reference proteome</keyword>
<gene>
    <name evidence="6" type="ORF">GCM10011585_34600</name>
</gene>
<dbReference type="Gene3D" id="1.10.10.60">
    <property type="entry name" value="Homeodomain-like"/>
    <property type="match status" value="1"/>
</dbReference>
<dbReference type="InterPro" id="IPR001647">
    <property type="entry name" value="HTH_TetR"/>
</dbReference>
<dbReference type="InterPro" id="IPR050109">
    <property type="entry name" value="HTH-type_TetR-like_transc_reg"/>
</dbReference>
<dbReference type="GO" id="GO:0003700">
    <property type="term" value="F:DNA-binding transcription factor activity"/>
    <property type="evidence" value="ECO:0007669"/>
    <property type="project" value="TreeGrafter"/>
</dbReference>
<evidence type="ECO:0000256" key="2">
    <source>
        <dbReference type="ARBA" id="ARBA00023125"/>
    </source>
</evidence>
<dbReference type="Gene3D" id="1.10.357.10">
    <property type="entry name" value="Tetracycline Repressor, domain 2"/>
    <property type="match status" value="1"/>
</dbReference>
<name>A0A917HS30_9BACT</name>
<comment type="caution">
    <text evidence="6">The sequence shown here is derived from an EMBL/GenBank/DDBJ whole genome shotgun (WGS) entry which is preliminary data.</text>
</comment>
<dbReference type="PANTHER" id="PTHR30055:SF234">
    <property type="entry name" value="HTH-TYPE TRANSCRIPTIONAL REGULATOR BETI"/>
    <property type="match status" value="1"/>
</dbReference>
<reference evidence="6" key="2">
    <citation type="submission" date="2020-09" db="EMBL/GenBank/DDBJ databases">
        <authorList>
            <person name="Sun Q."/>
            <person name="Zhou Y."/>
        </authorList>
    </citation>
    <scope>NUCLEOTIDE SEQUENCE</scope>
    <source>
        <strain evidence="6">CGMCC 1.12997</strain>
    </source>
</reference>
<dbReference type="Pfam" id="PF00440">
    <property type="entry name" value="TetR_N"/>
    <property type="match status" value="1"/>
</dbReference>
<feature type="domain" description="HTH tetR-type" evidence="5">
    <location>
        <begin position="18"/>
        <end position="78"/>
    </location>
</feature>
<dbReference type="InterPro" id="IPR036271">
    <property type="entry name" value="Tet_transcr_reg_TetR-rel_C_sf"/>
</dbReference>
<sequence length="219" mass="24500">MLSKTSNVSSAPYRVHRERQRRRIMTAAQKLFDVDGIDRVTMANIISATGIRASTLYEYFSSKDEIVWALVEELMVQSSASIRTSIDDATGSALVKITALLQALGDELVQHSARVRFMAQFDARYAFDWSVERLVALEEQIFPGRFEELSALIRDGIADGSLRSDLDPELTLHAIVNAVIGAQRRLASLGSRVEKEYGQPIELLFRETVRILLLGLRAT</sequence>
<dbReference type="PRINTS" id="PR00455">
    <property type="entry name" value="HTHTETR"/>
</dbReference>
<proteinExistence type="predicted"/>
<dbReference type="SUPFAM" id="SSF48498">
    <property type="entry name" value="Tetracyclin repressor-like, C-terminal domain"/>
    <property type="match status" value="1"/>
</dbReference>
<evidence type="ECO:0000256" key="1">
    <source>
        <dbReference type="ARBA" id="ARBA00023015"/>
    </source>
</evidence>
<dbReference type="GO" id="GO:0000976">
    <property type="term" value="F:transcription cis-regulatory region binding"/>
    <property type="evidence" value="ECO:0007669"/>
    <property type="project" value="TreeGrafter"/>
</dbReference>
<keyword evidence="2 4" id="KW-0238">DNA-binding</keyword>
<dbReference type="InterPro" id="IPR009057">
    <property type="entry name" value="Homeodomain-like_sf"/>
</dbReference>
<protein>
    <recommendedName>
        <fullName evidence="5">HTH tetR-type domain-containing protein</fullName>
    </recommendedName>
</protein>
<dbReference type="PANTHER" id="PTHR30055">
    <property type="entry name" value="HTH-TYPE TRANSCRIPTIONAL REGULATOR RUTR"/>
    <property type="match status" value="1"/>
</dbReference>
<dbReference type="Proteomes" id="UP000647241">
    <property type="component" value="Unassembled WGS sequence"/>
</dbReference>
<evidence type="ECO:0000256" key="3">
    <source>
        <dbReference type="ARBA" id="ARBA00023163"/>
    </source>
</evidence>
<keyword evidence="3" id="KW-0804">Transcription</keyword>
<dbReference type="AlphaFoldDB" id="A0A917HS30"/>
<dbReference type="RefSeq" id="WP_188555493.1">
    <property type="nucleotide sequence ID" value="NZ_BMGT01000004.1"/>
</dbReference>
<dbReference type="PROSITE" id="PS50977">
    <property type="entry name" value="HTH_TETR_2"/>
    <property type="match status" value="1"/>
</dbReference>
<feature type="DNA-binding region" description="H-T-H motif" evidence="4">
    <location>
        <begin position="41"/>
        <end position="60"/>
    </location>
</feature>
<accession>A0A917HS30</accession>
<reference evidence="6" key="1">
    <citation type="journal article" date="2014" name="Int. J. Syst. Evol. Microbiol.">
        <title>Complete genome sequence of Corynebacterium casei LMG S-19264T (=DSM 44701T), isolated from a smear-ripened cheese.</title>
        <authorList>
            <consortium name="US DOE Joint Genome Institute (JGI-PGF)"/>
            <person name="Walter F."/>
            <person name="Albersmeier A."/>
            <person name="Kalinowski J."/>
            <person name="Ruckert C."/>
        </authorList>
    </citation>
    <scope>NUCLEOTIDE SEQUENCE</scope>
    <source>
        <strain evidence="6">CGMCC 1.12997</strain>
    </source>
</reference>
<dbReference type="SUPFAM" id="SSF46689">
    <property type="entry name" value="Homeodomain-like"/>
    <property type="match status" value="1"/>
</dbReference>
<evidence type="ECO:0000256" key="4">
    <source>
        <dbReference type="PROSITE-ProRule" id="PRU00335"/>
    </source>
</evidence>
<evidence type="ECO:0000313" key="6">
    <source>
        <dbReference type="EMBL" id="GGG87578.1"/>
    </source>
</evidence>
<dbReference type="EMBL" id="BMGT01000004">
    <property type="protein sequence ID" value="GGG87578.1"/>
    <property type="molecule type" value="Genomic_DNA"/>
</dbReference>
<evidence type="ECO:0000313" key="7">
    <source>
        <dbReference type="Proteomes" id="UP000647241"/>
    </source>
</evidence>